<comment type="caution">
    <text evidence="11">The sequence shown here is derived from an EMBL/GenBank/DDBJ whole genome shotgun (WGS) entry which is preliminary data.</text>
</comment>
<reference evidence="11 12" key="1">
    <citation type="journal article" date="2023" name="Plant Biotechnol. J.">
        <title>Chromosome-level wild Hevea brasiliensis genome provides new tools for genomic-assisted breeding and valuable loci to elevate rubber yield.</title>
        <authorList>
            <person name="Cheng H."/>
            <person name="Song X."/>
            <person name="Hu Y."/>
            <person name="Wu T."/>
            <person name="Yang Q."/>
            <person name="An Z."/>
            <person name="Feng S."/>
            <person name="Deng Z."/>
            <person name="Wu W."/>
            <person name="Zeng X."/>
            <person name="Tu M."/>
            <person name="Wang X."/>
            <person name="Huang H."/>
        </authorList>
    </citation>
    <scope>NUCLEOTIDE SEQUENCE [LARGE SCALE GENOMIC DNA]</scope>
    <source>
        <strain evidence="11">MT/VB/25A 57/8</strain>
    </source>
</reference>
<evidence type="ECO:0000313" key="11">
    <source>
        <dbReference type="EMBL" id="KAJ9131525.1"/>
    </source>
</evidence>
<keyword evidence="10" id="KW-1133">Transmembrane helix</keyword>
<dbReference type="Proteomes" id="UP001174677">
    <property type="component" value="Unassembled WGS sequence"/>
</dbReference>
<organism evidence="11 12">
    <name type="scientific">Hevea brasiliensis</name>
    <name type="common">Para rubber tree</name>
    <name type="synonym">Siphonia brasiliensis</name>
    <dbReference type="NCBI Taxonomy" id="3981"/>
    <lineage>
        <taxon>Eukaryota</taxon>
        <taxon>Viridiplantae</taxon>
        <taxon>Streptophyta</taxon>
        <taxon>Embryophyta</taxon>
        <taxon>Tracheophyta</taxon>
        <taxon>Spermatophyta</taxon>
        <taxon>Magnoliopsida</taxon>
        <taxon>eudicotyledons</taxon>
        <taxon>Gunneridae</taxon>
        <taxon>Pentapetalae</taxon>
        <taxon>rosids</taxon>
        <taxon>fabids</taxon>
        <taxon>Malpighiales</taxon>
        <taxon>Euphorbiaceae</taxon>
        <taxon>Crotonoideae</taxon>
        <taxon>Micrandreae</taxon>
        <taxon>Hevea</taxon>
    </lineage>
</organism>
<evidence type="ECO:0000256" key="4">
    <source>
        <dbReference type="ARBA" id="ARBA00022723"/>
    </source>
</evidence>
<feature type="transmembrane region" description="Helical" evidence="10">
    <location>
        <begin position="67"/>
        <end position="85"/>
    </location>
</feature>
<dbReference type="SUPFAM" id="SSF48264">
    <property type="entry name" value="Cytochrome P450"/>
    <property type="match status" value="1"/>
</dbReference>
<dbReference type="PROSITE" id="PS00086">
    <property type="entry name" value="CYTOCHROME_P450"/>
    <property type="match status" value="1"/>
</dbReference>
<keyword evidence="4 9" id="KW-0479">Metal-binding</keyword>
<protein>
    <recommendedName>
        <fullName evidence="13">Flavonoid 3'-hydroxylase</fullName>
    </recommendedName>
</protein>
<keyword evidence="6 9" id="KW-0560">Oxidoreductase</keyword>
<evidence type="ECO:0000256" key="2">
    <source>
        <dbReference type="ARBA" id="ARBA00010617"/>
    </source>
</evidence>
<keyword evidence="10" id="KW-0812">Transmembrane</keyword>
<dbReference type="Gene3D" id="1.10.630.10">
    <property type="entry name" value="Cytochrome P450"/>
    <property type="match status" value="1"/>
</dbReference>
<name>A0ABQ9KDT8_HEVBR</name>
<feature type="transmembrane region" description="Helical" evidence="10">
    <location>
        <begin position="6"/>
        <end position="22"/>
    </location>
</feature>
<keyword evidence="7 9" id="KW-0408">Iron</keyword>
<dbReference type="PANTHER" id="PTHR47944:SF18">
    <property type="entry name" value="FLAVONOID 3'-MONOOXYGENASE"/>
    <property type="match status" value="1"/>
</dbReference>
<evidence type="ECO:0000256" key="9">
    <source>
        <dbReference type="RuleBase" id="RU000461"/>
    </source>
</evidence>
<dbReference type="PRINTS" id="PR00463">
    <property type="entry name" value="EP450I"/>
</dbReference>
<keyword evidence="3 9" id="KW-0349">Heme</keyword>
<proteinExistence type="inferred from homology"/>
<evidence type="ECO:0000256" key="3">
    <source>
        <dbReference type="ARBA" id="ARBA00022617"/>
    </source>
</evidence>
<dbReference type="InterPro" id="IPR001128">
    <property type="entry name" value="Cyt_P450"/>
</dbReference>
<comment type="similarity">
    <text evidence="2 9">Belongs to the cytochrome P450 family.</text>
</comment>
<evidence type="ECO:0000256" key="6">
    <source>
        <dbReference type="ARBA" id="ARBA00023002"/>
    </source>
</evidence>
<keyword evidence="10" id="KW-0472">Membrane</keyword>
<sequence>MSPLVLYFIAFAIFLYLCFLNLRTSHRLPPGPKPWPLVGNLPHLGSKRHHSMAALAQKYGPLMHLRMGLVHVVVAASASVAAQFLKAHDANFSSRPPNSGAKYVAYNYQDLVFAPYEEVAVLTRALARASPTEAVNLGQLLNVCTTNTIGRVMLGRRVVGDGSGGGDQKAVYFQSMVRELMVLSGVFNIGDFVPALEWLDLQGVAAKMKKLHRRFDAFLTEIVEDHKTNGFNGAEKYMLSTLISLKEEGDSDGLKPTDTEIKALLLNMFTAGTDTSASTVEWAIAELIRHPRILAKVQQELDSVIGRERLVTESGLAQLTYLQALVKEAFRLHPATPLSLPRIAANSCEINGYHIPKNSTLLVNIWAIARDPTIWADPLKFKLERFLAGGENAGVDVKGNDFELIPFGAGRRICAGMSMALRMVHLLVGTLVHAFEWDLADGLKPADLNMEEAYGLTLQRSQPLMVHPKARLSSDAYRAQLLFIFCIFLT</sequence>
<gene>
    <name evidence="11" type="ORF">P3X46_035180</name>
</gene>
<evidence type="ECO:0000256" key="7">
    <source>
        <dbReference type="ARBA" id="ARBA00023004"/>
    </source>
</evidence>
<evidence type="ECO:0000256" key="10">
    <source>
        <dbReference type="SAM" id="Phobius"/>
    </source>
</evidence>
<keyword evidence="8 9" id="KW-0503">Monooxygenase</keyword>
<dbReference type="InterPro" id="IPR036396">
    <property type="entry name" value="Cyt_P450_sf"/>
</dbReference>
<dbReference type="PRINTS" id="PR00385">
    <property type="entry name" value="P450"/>
</dbReference>
<dbReference type="PANTHER" id="PTHR47944">
    <property type="entry name" value="CYTOCHROME P450 98A9"/>
    <property type="match status" value="1"/>
</dbReference>
<keyword evidence="12" id="KW-1185">Reference proteome</keyword>
<evidence type="ECO:0008006" key="13">
    <source>
        <dbReference type="Google" id="ProtNLM"/>
    </source>
</evidence>
<dbReference type="InterPro" id="IPR017972">
    <property type="entry name" value="Cyt_P450_CS"/>
</dbReference>
<dbReference type="InterPro" id="IPR002401">
    <property type="entry name" value="Cyt_P450_E_grp-I"/>
</dbReference>
<comment type="cofactor">
    <cofactor evidence="1">
        <name>heme</name>
        <dbReference type="ChEBI" id="CHEBI:30413"/>
    </cofactor>
</comment>
<keyword evidence="5" id="KW-0521">NADP</keyword>
<dbReference type="EMBL" id="JARPOI010000025">
    <property type="protein sequence ID" value="KAJ9131525.1"/>
    <property type="molecule type" value="Genomic_DNA"/>
</dbReference>
<dbReference type="Pfam" id="PF00067">
    <property type="entry name" value="p450"/>
    <property type="match status" value="1"/>
</dbReference>
<accession>A0ABQ9KDT8</accession>
<evidence type="ECO:0000256" key="1">
    <source>
        <dbReference type="ARBA" id="ARBA00001971"/>
    </source>
</evidence>
<evidence type="ECO:0000256" key="5">
    <source>
        <dbReference type="ARBA" id="ARBA00022857"/>
    </source>
</evidence>
<evidence type="ECO:0000256" key="8">
    <source>
        <dbReference type="ARBA" id="ARBA00023033"/>
    </source>
</evidence>
<evidence type="ECO:0000313" key="12">
    <source>
        <dbReference type="Proteomes" id="UP001174677"/>
    </source>
</evidence>